<organism evidence="12 13">
    <name type="scientific">Lepeophtheirus salmonis</name>
    <name type="common">Salmon louse</name>
    <name type="synonym">Caligus salmonis</name>
    <dbReference type="NCBI Taxonomy" id="72036"/>
    <lineage>
        <taxon>Eukaryota</taxon>
        <taxon>Metazoa</taxon>
        <taxon>Ecdysozoa</taxon>
        <taxon>Arthropoda</taxon>
        <taxon>Crustacea</taxon>
        <taxon>Multicrustacea</taxon>
        <taxon>Hexanauplia</taxon>
        <taxon>Copepoda</taxon>
        <taxon>Siphonostomatoida</taxon>
        <taxon>Caligidae</taxon>
        <taxon>Lepeophtheirus</taxon>
    </lineage>
</organism>
<dbReference type="InterPro" id="IPR012338">
    <property type="entry name" value="Beta-lactam/transpept-like"/>
</dbReference>
<keyword evidence="8" id="KW-0539">Nucleus</keyword>
<evidence type="ECO:0000313" key="13">
    <source>
        <dbReference type="Proteomes" id="UP000675881"/>
    </source>
</evidence>
<dbReference type="GO" id="GO:0043565">
    <property type="term" value="F:sequence-specific DNA binding"/>
    <property type="evidence" value="ECO:0007669"/>
    <property type="project" value="InterPro"/>
</dbReference>
<feature type="region of interest" description="Disordered" evidence="10">
    <location>
        <begin position="331"/>
        <end position="378"/>
    </location>
</feature>
<keyword evidence="11" id="KW-0732">Signal</keyword>
<evidence type="ECO:0000313" key="12">
    <source>
        <dbReference type="EMBL" id="CAF2758040.1"/>
    </source>
</evidence>
<evidence type="ECO:0000256" key="3">
    <source>
        <dbReference type="ARBA" id="ARBA00022833"/>
    </source>
</evidence>
<dbReference type="PROSITE" id="PS51030">
    <property type="entry name" value="NUCLEAR_REC_DBD_2"/>
    <property type="match status" value="1"/>
</dbReference>
<keyword evidence="13" id="KW-1185">Reference proteome</keyword>
<sequence length="1297" mass="146335">MKVLLILSLICLLISLLEVQGFPQGGQVDGGFCTKDSDCLEDQYCFDFYKSRRGNSKLRCKNKKGKKEQCLGNKECHSNNCKRVNLKKRGLSLLLPKVPLLSSSFKETLLSFTPPLFSRFLMQVMALCLNEKGVKEKLQRGNEKEEDVLVSSALVEDDWLKPLVEDLGLSGDDYLKWDDLAFLDLATPQSKRERQELSWICSHHPALMLRKGLKSSLKILLSPRPQHNPPPLVVPPLVSSVHDTASNEPASTLPEQPPPVVTSVAKGADEAGGRITLGGIKTLPVDSIPKDALAKISIQRNAREKTTTISVLTPDGTSGNSYQVNTLNLHKTMPPPPSTIQQHQQQQMSSLLLSSSSFSSSRQSSKSMTKKDSDRIELHVNESESSSVLVEKDQVIPSILDLSHSGLPFECPIPGCKWSFKTPFKLKRHQRTHNTKDSLCKKRFICNYCNAGFNTARRKIGRMDLVVDASVIQLKYLFRLRDDVKSLLEEVSAHEMDFSSLLAVSLEFFIQHLDSNAVSISSMKLDEDLCLYPILSTDKDYQDKICSIQISLDSSETVDDKLNNTQGSEEESFNDELENEKRLERHGAVCEICGDMDLDPKSFCEVLACGKCITFFIAHLDKRLELTCSKLGNCRINDKILDISCKKCRMKRCIALSMIEHYDFKYRRIVQMMDSACDACDTVGITRVVKGVSLCSDCESFLKSCLKNKDFDGESVTQDVSDEGTNYDKEDKSVLLKRFKALGILLSAEERNEEDLKRCIGCDACIENNNLIKNELKWNGSLCKTCETFMFMSMTTSARHYYTCSSGELGRLCEILPNSDNSWSQKCNYCWFRILEMGGVVELWKNNGSIESLMSVMINFISKSRLATTAGIVGMFFFHENNRREILADSFLETKLKGSISSKKIEDTKKLMGKCKHACRSVMHENGLPGLFIAVHKDGKLIWEQGMGYSDVENHVVASSNSVLRIASISKSLTSILVGKFIDEGKLHLEDKVSDYIPDYPYPQISIRQLLSHTSGIRHYEKKKNEIDKQDKLKNNKEDEEESDIKEFLLNKKFKTVSESLELFKNDELLCEPGEKYSYTTHGFTLLSAIIEEAEKKHLKKLKKDEQQKKCQICNFDEENVQGFGPQKNTYLDENDPIIYNRTRFYVRDKNHKLKNSPHVDNSYKWAGGGFLSSVRDLSQQINCGQVSLKTNPDRSQNEYGLGWAVTPEHEVCKMCRKDYFSVEHTGGAVGASSILFIRPFKNSSDSRDKKGEGINGMVIAIITNMENVGLRELAREIAQLFEDNQDVVYEEKPSLS</sequence>
<dbReference type="InterPro" id="IPR001466">
    <property type="entry name" value="Beta-lactam-related"/>
</dbReference>
<dbReference type="InterPro" id="IPR013088">
    <property type="entry name" value="Znf_NHR/GATA"/>
</dbReference>
<dbReference type="PROSITE" id="PS00028">
    <property type="entry name" value="ZINC_FINGER_C2H2_1"/>
    <property type="match status" value="1"/>
</dbReference>
<dbReference type="EMBL" id="HG994580">
    <property type="protein sequence ID" value="CAF2758040.1"/>
    <property type="molecule type" value="Genomic_DNA"/>
</dbReference>
<evidence type="ECO:0000256" key="8">
    <source>
        <dbReference type="ARBA" id="ARBA00023242"/>
    </source>
</evidence>
<dbReference type="SMART" id="SM00399">
    <property type="entry name" value="ZnF_C4"/>
    <property type="match status" value="1"/>
</dbReference>
<evidence type="ECO:0000256" key="2">
    <source>
        <dbReference type="ARBA" id="ARBA00022771"/>
    </source>
</evidence>
<dbReference type="SMART" id="SM00355">
    <property type="entry name" value="ZnF_C2H2"/>
    <property type="match status" value="1"/>
</dbReference>
<dbReference type="Proteomes" id="UP000675881">
    <property type="component" value="Chromosome 1"/>
</dbReference>
<keyword evidence="2 9" id="KW-0863">Zinc-finger</keyword>
<dbReference type="GO" id="GO:0005739">
    <property type="term" value="C:mitochondrion"/>
    <property type="evidence" value="ECO:0007669"/>
    <property type="project" value="TreeGrafter"/>
</dbReference>
<name>A0A7R8GZ28_LEPSM</name>
<dbReference type="GO" id="GO:0006508">
    <property type="term" value="P:proteolysis"/>
    <property type="evidence" value="ECO:0007669"/>
    <property type="project" value="TreeGrafter"/>
</dbReference>
<dbReference type="SUPFAM" id="SSF57667">
    <property type="entry name" value="beta-beta-alpha zinc fingers"/>
    <property type="match status" value="1"/>
</dbReference>
<keyword evidence="4" id="KW-0805">Transcription regulation</keyword>
<gene>
    <name evidence="12" type="ORF">LSAA_1702</name>
</gene>
<dbReference type="PANTHER" id="PTHR46520">
    <property type="entry name" value="SERINE BETA-LACTAMASE-LIKE PROTEIN LACTB, MITOCHONDRIAL"/>
    <property type="match status" value="1"/>
</dbReference>
<dbReference type="GO" id="GO:0019216">
    <property type="term" value="P:regulation of lipid metabolic process"/>
    <property type="evidence" value="ECO:0007669"/>
    <property type="project" value="TreeGrafter"/>
</dbReference>
<keyword evidence="1" id="KW-0479">Metal-binding</keyword>
<evidence type="ECO:0000256" key="4">
    <source>
        <dbReference type="ARBA" id="ARBA00023015"/>
    </source>
</evidence>
<dbReference type="Pfam" id="PF00105">
    <property type="entry name" value="zf-C4"/>
    <property type="match status" value="1"/>
</dbReference>
<dbReference type="SUPFAM" id="SSF56601">
    <property type="entry name" value="beta-lactamase/transpeptidase-like"/>
    <property type="match status" value="1"/>
</dbReference>
<evidence type="ECO:0000256" key="5">
    <source>
        <dbReference type="ARBA" id="ARBA00023125"/>
    </source>
</evidence>
<dbReference type="InterPro" id="IPR001628">
    <property type="entry name" value="Znf_hrmn_rcpt"/>
</dbReference>
<dbReference type="GO" id="GO:0008270">
    <property type="term" value="F:zinc ion binding"/>
    <property type="evidence" value="ECO:0007669"/>
    <property type="project" value="UniProtKB-KW"/>
</dbReference>
<proteinExistence type="predicted"/>
<feature type="chain" id="PRO_5035239930" evidence="11">
    <location>
        <begin position="22"/>
        <end position="1297"/>
    </location>
</feature>
<evidence type="ECO:0000256" key="10">
    <source>
        <dbReference type="SAM" id="MobiDB-lite"/>
    </source>
</evidence>
<dbReference type="GO" id="GO:0003700">
    <property type="term" value="F:DNA-binding transcription factor activity"/>
    <property type="evidence" value="ECO:0007669"/>
    <property type="project" value="InterPro"/>
</dbReference>
<evidence type="ECO:0000256" key="9">
    <source>
        <dbReference type="PROSITE-ProRule" id="PRU00042"/>
    </source>
</evidence>
<dbReference type="InterPro" id="IPR052794">
    <property type="entry name" value="Mito_Ser_Protease_LACTB"/>
</dbReference>
<dbReference type="PANTHER" id="PTHR46520:SF1">
    <property type="entry name" value="SERINE BETA-LACTAMASE-LIKE PROTEIN LACTB, MITOCHONDRIAL"/>
    <property type="match status" value="1"/>
</dbReference>
<evidence type="ECO:0000256" key="11">
    <source>
        <dbReference type="SAM" id="SignalP"/>
    </source>
</evidence>
<accession>A0A7R8GZ28</accession>
<dbReference type="Gene3D" id="3.30.160.60">
    <property type="entry name" value="Classic Zinc Finger"/>
    <property type="match status" value="1"/>
</dbReference>
<keyword evidence="6" id="KW-0804">Transcription</keyword>
<dbReference type="Pfam" id="PF00144">
    <property type="entry name" value="Beta-lactamase"/>
    <property type="match status" value="1"/>
</dbReference>
<dbReference type="OrthoDB" id="6277246at2759"/>
<dbReference type="GO" id="GO:0008233">
    <property type="term" value="F:peptidase activity"/>
    <property type="evidence" value="ECO:0007669"/>
    <property type="project" value="TreeGrafter"/>
</dbReference>
<dbReference type="Gene3D" id="3.30.50.10">
    <property type="entry name" value="Erythroid Transcription Factor GATA-1, subunit A"/>
    <property type="match status" value="1"/>
</dbReference>
<evidence type="ECO:0000256" key="6">
    <source>
        <dbReference type="ARBA" id="ARBA00023163"/>
    </source>
</evidence>
<dbReference type="Gene3D" id="3.40.710.10">
    <property type="entry name" value="DD-peptidase/beta-lactamase superfamily"/>
    <property type="match status" value="1"/>
</dbReference>
<feature type="compositionally biased region" description="Low complexity" evidence="10">
    <location>
        <begin position="339"/>
        <end position="367"/>
    </location>
</feature>
<dbReference type="InterPro" id="IPR036236">
    <property type="entry name" value="Znf_C2H2_sf"/>
</dbReference>
<dbReference type="InterPro" id="IPR013087">
    <property type="entry name" value="Znf_C2H2_type"/>
</dbReference>
<keyword evidence="3" id="KW-0862">Zinc</keyword>
<evidence type="ECO:0000256" key="7">
    <source>
        <dbReference type="ARBA" id="ARBA00023170"/>
    </source>
</evidence>
<dbReference type="PROSITE" id="PS50157">
    <property type="entry name" value="ZINC_FINGER_C2H2_2"/>
    <property type="match status" value="1"/>
</dbReference>
<keyword evidence="5" id="KW-0238">DNA-binding</keyword>
<protein>
    <submittedName>
        <fullName evidence="12">LACTB</fullName>
    </submittedName>
</protein>
<dbReference type="SUPFAM" id="SSF57716">
    <property type="entry name" value="Glucocorticoid receptor-like (DNA-binding domain)"/>
    <property type="match status" value="1"/>
</dbReference>
<feature type="compositionally biased region" description="Basic and acidic residues" evidence="10">
    <location>
        <begin position="369"/>
        <end position="378"/>
    </location>
</feature>
<evidence type="ECO:0000256" key="1">
    <source>
        <dbReference type="ARBA" id="ARBA00022723"/>
    </source>
</evidence>
<reference evidence="12" key="1">
    <citation type="submission" date="2021-02" db="EMBL/GenBank/DDBJ databases">
        <authorList>
            <person name="Bekaert M."/>
        </authorList>
    </citation>
    <scope>NUCLEOTIDE SEQUENCE</scope>
    <source>
        <strain evidence="12">IoA-00</strain>
    </source>
</reference>
<feature type="signal peptide" evidence="11">
    <location>
        <begin position="1"/>
        <end position="21"/>
    </location>
</feature>
<keyword evidence="7" id="KW-0675">Receptor</keyword>